<dbReference type="GO" id="GO:0016705">
    <property type="term" value="F:oxidoreductase activity, acting on paired donors, with incorporation or reduction of molecular oxygen"/>
    <property type="evidence" value="ECO:0007669"/>
    <property type="project" value="InterPro"/>
</dbReference>
<reference evidence="7" key="1">
    <citation type="submission" date="2020-10" db="EMBL/GenBank/DDBJ databases">
        <authorList>
            <person name="Han B."/>
            <person name="Lu T."/>
            <person name="Zhao Q."/>
            <person name="Huang X."/>
            <person name="Zhao Y."/>
        </authorList>
    </citation>
    <scope>NUCLEOTIDE SEQUENCE</scope>
</reference>
<feature type="region of interest" description="Disordered" evidence="5">
    <location>
        <begin position="199"/>
        <end position="219"/>
    </location>
</feature>
<sequence length="332" mass="36674">MTVTAYVAVFSCLLAVSLNVLLGRRRSSKNNGRNKPPSPPSLPVLGHLHLLRKPVHAALARLAARHGPVLSLRLGSRDVVVVTSAARARECFTEHDLCFATRPRFAALDLVTFSGTTLPTCAYGAYWRDLRRVATVHLLSARRVGRMMSGPVAAEVRAAARRMYRAAATAPGGGAARMELKRRLFGLILGSLMETIARPRTNNRTSTRDEDDAEADAADMTPEANEFKQTLDVMASLVGAANTWDCFPLLRRFDVFGVKRKIMAAVRRRDAFLQRLVDAERRRFELDDGRREGEEDSMIAVLLSLQKSEPEIYTDTMIMSLCSVSASVFLSL</sequence>
<dbReference type="Pfam" id="PF00067">
    <property type="entry name" value="p450"/>
    <property type="match status" value="1"/>
</dbReference>
<dbReference type="InterPro" id="IPR050651">
    <property type="entry name" value="Plant_Cytochrome_P450_Monoox"/>
</dbReference>
<keyword evidence="2" id="KW-0479">Metal-binding</keyword>
<protein>
    <recommendedName>
        <fullName evidence="9">Cytochrome P450</fullName>
    </recommendedName>
</protein>
<dbReference type="GO" id="GO:0005506">
    <property type="term" value="F:iron ion binding"/>
    <property type="evidence" value="ECO:0007669"/>
    <property type="project" value="InterPro"/>
</dbReference>
<evidence type="ECO:0000256" key="5">
    <source>
        <dbReference type="SAM" id="MobiDB-lite"/>
    </source>
</evidence>
<dbReference type="InterPro" id="IPR002401">
    <property type="entry name" value="Cyt_P450_E_grp-I"/>
</dbReference>
<keyword evidence="6" id="KW-0472">Membrane</keyword>
<evidence type="ECO:0000256" key="4">
    <source>
        <dbReference type="ARBA" id="ARBA00023004"/>
    </source>
</evidence>
<dbReference type="Gene3D" id="1.10.630.10">
    <property type="entry name" value="Cytochrome P450"/>
    <property type="match status" value="1"/>
</dbReference>
<organism evidence="7 8">
    <name type="scientific">Miscanthus lutarioriparius</name>
    <dbReference type="NCBI Taxonomy" id="422564"/>
    <lineage>
        <taxon>Eukaryota</taxon>
        <taxon>Viridiplantae</taxon>
        <taxon>Streptophyta</taxon>
        <taxon>Embryophyta</taxon>
        <taxon>Tracheophyta</taxon>
        <taxon>Spermatophyta</taxon>
        <taxon>Magnoliopsida</taxon>
        <taxon>Liliopsida</taxon>
        <taxon>Poales</taxon>
        <taxon>Poaceae</taxon>
        <taxon>PACMAD clade</taxon>
        <taxon>Panicoideae</taxon>
        <taxon>Andropogonodae</taxon>
        <taxon>Andropogoneae</taxon>
        <taxon>Saccharinae</taxon>
        <taxon>Miscanthus</taxon>
    </lineage>
</organism>
<dbReference type="SUPFAM" id="SSF48264">
    <property type="entry name" value="Cytochrome P450"/>
    <property type="match status" value="1"/>
</dbReference>
<dbReference type="InterPro" id="IPR001128">
    <property type="entry name" value="Cyt_P450"/>
</dbReference>
<keyword evidence="6" id="KW-0812">Transmembrane</keyword>
<dbReference type="FunFam" id="1.10.630.10:FF:000104">
    <property type="entry name" value="Cytochrome P450 family 81 subfamily D polypeptide 8"/>
    <property type="match status" value="1"/>
</dbReference>
<dbReference type="PANTHER" id="PTHR47947">
    <property type="entry name" value="CYTOCHROME P450 82C3-RELATED"/>
    <property type="match status" value="1"/>
</dbReference>
<evidence type="ECO:0000313" key="8">
    <source>
        <dbReference type="Proteomes" id="UP000604825"/>
    </source>
</evidence>
<evidence type="ECO:0000256" key="2">
    <source>
        <dbReference type="ARBA" id="ARBA00022723"/>
    </source>
</evidence>
<dbReference type="InterPro" id="IPR036396">
    <property type="entry name" value="Cyt_P450_sf"/>
</dbReference>
<evidence type="ECO:0000256" key="3">
    <source>
        <dbReference type="ARBA" id="ARBA00023002"/>
    </source>
</evidence>
<dbReference type="OrthoDB" id="1055148at2759"/>
<dbReference type="AlphaFoldDB" id="A0A811NFI9"/>
<dbReference type="PANTHER" id="PTHR47947:SF53">
    <property type="entry name" value="CYTOCHROME P450"/>
    <property type="match status" value="1"/>
</dbReference>
<evidence type="ECO:0000256" key="1">
    <source>
        <dbReference type="ARBA" id="ARBA00022617"/>
    </source>
</evidence>
<keyword evidence="1" id="KW-0349">Heme</keyword>
<keyword evidence="3" id="KW-0560">Oxidoreductase</keyword>
<evidence type="ECO:0000313" key="7">
    <source>
        <dbReference type="EMBL" id="CAD6226274.1"/>
    </source>
</evidence>
<keyword evidence="6" id="KW-1133">Transmembrane helix</keyword>
<dbReference type="Proteomes" id="UP000604825">
    <property type="component" value="Unassembled WGS sequence"/>
</dbReference>
<comment type="caution">
    <text evidence="7">The sequence shown here is derived from an EMBL/GenBank/DDBJ whole genome shotgun (WGS) entry which is preliminary data.</text>
</comment>
<dbReference type="GO" id="GO:0020037">
    <property type="term" value="F:heme binding"/>
    <property type="evidence" value="ECO:0007669"/>
    <property type="project" value="InterPro"/>
</dbReference>
<dbReference type="GO" id="GO:0004497">
    <property type="term" value="F:monooxygenase activity"/>
    <property type="evidence" value="ECO:0007669"/>
    <property type="project" value="InterPro"/>
</dbReference>
<dbReference type="PRINTS" id="PR00463">
    <property type="entry name" value="EP450I"/>
</dbReference>
<evidence type="ECO:0000256" key="6">
    <source>
        <dbReference type="SAM" id="Phobius"/>
    </source>
</evidence>
<keyword evidence="4" id="KW-0408">Iron</keyword>
<keyword evidence="8" id="KW-1185">Reference proteome</keyword>
<accession>A0A811NFI9</accession>
<name>A0A811NFI9_9POAL</name>
<gene>
    <name evidence="7" type="ORF">NCGR_LOCUS18145</name>
</gene>
<proteinExistence type="predicted"/>
<dbReference type="EMBL" id="CAJGYO010000004">
    <property type="protein sequence ID" value="CAD6226274.1"/>
    <property type="molecule type" value="Genomic_DNA"/>
</dbReference>
<feature type="transmembrane region" description="Helical" evidence="6">
    <location>
        <begin position="6"/>
        <end position="23"/>
    </location>
</feature>
<evidence type="ECO:0008006" key="9">
    <source>
        <dbReference type="Google" id="ProtNLM"/>
    </source>
</evidence>